<evidence type="ECO:0000313" key="14">
    <source>
        <dbReference type="EMBL" id="RDY32982.1"/>
    </source>
</evidence>
<accession>A0A371JJS5</accession>
<dbReference type="PIRSF" id="PIRSF001563">
    <property type="entry name" value="Folylpolyglu_synth"/>
    <property type="match status" value="1"/>
</dbReference>
<dbReference type="Pfam" id="PF02875">
    <property type="entry name" value="Mur_ligase_C"/>
    <property type="match status" value="1"/>
</dbReference>
<gene>
    <name evidence="14" type="ORF">CG710_000155</name>
</gene>
<dbReference type="GO" id="GO:0046872">
    <property type="term" value="F:metal ion binding"/>
    <property type="evidence" value="ECO:0007669"/>
    <property type="project" value="UniProtKB-KW"/>
</dbReference>
<keyword evidence="15" id="KW-1185">Reference proteome</keyword>
<evidence type="ECO:0000259" key="13">
    <source>
        <dbReference type="Pfam" id="PF08245"/>
    </source>
</evidence>
<comment type="catalytic activity">
    <reaction evidence="10">
        <text>(6S)-5,6,7,8-tetrahydrofolyl-(gamma-L-Glu)(n) + L-glutamate + ATP = (6S)-5,6,7,8-tetrahydrofolyl-(gamma-L-Glu)(n+1) + ADP + phosphate + H(+)</text>
        <dbReference type="Rhea" id="RHEA:10580"/>
        <dbReference type="Rhea" id="RHEA-COMP:14738"/>
        <dbReference type="Rhea" id="RHEA-COMP:14740"/>
        <dbReference type="ChEBI" id="CHEBI:15378"/>
        <dbReference type="ChEBI" id="CHEBI:29985"/>
        <dbReference type="ChEBI" id="CHEBI:30616"/>
        <dbReference type="ChEBI" id="CHEBI:43474"/>
        <dbReference type="ChEBI" id="CHEBI:141005"/>
        <dbReference type="ChEBI" id="CHEBI:456216"/>
        <dbReference type="EC" id="6.3.2.17"/>
    </reaction>
</comment>
<proteinExistence type="inferred from homology"/>
<dbReference type="RefSeq" id="WP_094379933.1">
    <property type="nucleotide sequence ID" value="NZ_NOKA02000001.1"/>
</dbReference>
<dbReference type="PROSITE" id="PS01011">
    <property type="entry name" value="FOLYLPOLYGLU_SYNT_1"/>
    <property type="match status" value="1"/>
</dbReference>
<keyword evidence="4 11" id="KW-0436">Ligase</keyword>
<dbReference type="GO" id="GO:0008841">
    <property type="term" value="F:dihydrofolate synthase activity"/>
    <property type="evidence" value="ECO:0007669"/>
    <property type="project" value="TreeGrafter"/>
</dbReference>
<protein>
    <recommendedName>
        <fullName evidence="3">tetrahydrofolate synthase</fullName>
        <ecNumber evidence="3">6.3.2.17</ecNumber>
    </recommendedName>
    <alternativeName>
        <fullName evidence="9">Tetrahydrofolylpolyglutamate synthase</fullName>
    </alternativeName>
</protein>
<dbReference type="EMBL" id="NOKA02000001">
    <property type="protein sequence ID" value="RDY32982.1"/>
    <property type="molecule type" value="Genomic_DNA"/>
</dbReference>
<dbReference type="InterPro" id="IPR004101">
    <property type="entry name" value="Mur_ligase_C"/>
</dbReference>
<dbReference type="Proteomes" id="UP000216411">
    <property type="component" value="Unassembled WGS sequence"/>
</dbReference>
<comment type="cofactor">
    <cofactor evidence="1">
        <name>Mg(2+)</name>
        <dbReference type="ChEBI" id="CHEBI:18420"/>
    </cofactor>
</comment>
<dbReference type="Gene3D" id="3.90.190.20">
    <property type="entry name" value="Mur ligase, C-terminal domain"/>
    <property type="match status" value="1"/>
</dbReference>
<dbReference type="Pfam" id="PF08245">
    <property type="entry name" value="Mur_ligase_M"/>
    <property type="match status" value="1"/>
</dbReference>
<comment type="caution">
    <text evidence="14">The sequence shown here is derived from an EMBL/GenBank/DDBJ whole genome shotgun (WGS) entry which is preliminary data.</text>
</comment>
<keyword evidence="7 11" id="KW-0067">ATP-binding</keyword>
<dbReference type="Gene3D" id="3.40.1190.10">
    <property type="entry name" value="Mur-like, catalytic domain"/>
    <property type="match status" value="1"/>
</dbReference>
<evidence type="ECO:0000256" key="11">
    <source>
        <dbReference type="PIRNR" id="PIRNR001563"/>
    </source>
</evidence>
<comment type="similarity">
    <text evidence="2 11">Belongs to the folylpolyglutamate synthase family.</text>
</comment>
<evidence type="ECO:0000256" key="2">
    <source>
        <dbReference type="ARBA" id="ARBA00008276"/>
    </source>
</evidence>
<dbReference type="SUPFAM" id="SSF53623">
    <property type="entry name" value="MurD-like peptide ligases, catalytic domain"/>
    <property type="match status" value="1"/>
</dbReference>
<evidence type="ECO:0000256" key="9">
    <source>
        <dbReference type="ARBA" id="ARBA00030592"/>
    </source>
</evidence>
<feature type="domain" description="Mur ligase central" evidence="13">
    <location>
        <begin position="43"/>
        <end position="264"/>
    </location>
</feature>
<dbReference type="AlphaFoldDB" id="A0A371JJS5"/>
<dbReference type="GO" id="GO:0005524">
    <property type="term" value="F:ATP binding"/>
    <property type="evidence" value="ECO:0007669"/>
    <property type="project" value="UniProtKB-KW"/>
</dbReference>
<dbReference type="EC" id="6.3.2.17" evidence="3"/>
<evidence type="ECO:0000256" key="4">
    <source>
        <dbReference type="ARBA" id="ARBA00022598"/>
    </source>
</evidence>
<keyword evidence="5" id="KW-0479">Metal-binding</keyword>
<dbReference type="InterPro" id="IPR018109">
    <property type="entry name" value="Folylpolyglutamate_synth_CS"/>
</dbReference>
<name>A0A371JJS5_9FIRM</name>
<evidence type="ECO:0000256" key="3">
    <source>
        <dbReference type="ARBA" id="ARBA00013025"/>
    </source>
</evidence>
<evidence type="ECO:0000256" key="6">
    <source>
        <dbReference type="ARBA" id="ARBA00022741"/>
    </source>
</evidence>
<dbReference type="GO" id="GO:0005737">
    <property type="term" value="C:cytoplasm"/>
    <property type="evidence" value="ECO:0007669"/>
    <property type="project" value="TreeGrafter"/>
</dbReference>
<sequence>MYKEAREYLNEITKYGSVLGLGNIKELLARVGNPDKELQFVHIAGTNGKGSTLAFISTILKTAGYKIGRYISPSVFSYREKIQVDEKYITKTSLGTLTFIIKAAIDRMLMEGFDHPTVFEVETVLALLYFKQEKCDLVVLETGLGGLLDATNVVEKTLVAVLTPISKDHMEYLGDSLQEIAANKSGIIKKESIIVTANQEPDAMKEIRKKCCAYKNELILADFDQTDKIAFGLLSTCFDYNELKKIEISLLGSYQIQNAILAIETVKALRKKGFLIEDKAIRMGLKLTKWPGRFSEICETPLIILDGAHNEAAAKRLKETIDIYLKQKRIMFVIGVLSDKEYEKIVKITAPIAVKILTVTTPNNKRALDGKELAKVVKKYNTNVYYMPTLEAAAIECMKQKNQMDAIIVFGSLSYLGEFERYVNSLKGGNGYDG</sequence>
<evidence type="ECO:0000256" key="8">
    <source>
        <dbReference type="ARBA" id="ARBA00022842"/>
    </source>
</evidence>
<dbReference type="PROSITE" id="PS01012">
    <property type="entry name" value="FOLYLPOLYGLU_SYNT_2"/>
    <property type="match status" value="1"/>
</dbReference>
<evidence type="ECO:0000259" key="12">
    <source>
        <dbReference type="Pfam" id="PF02875"/>
    </source>
</evidence>
<dbReference type="InterPro" id="IPR036565">
    <property type="entry name" value="Mur-like_cat_sf"/>
</dbReference>
<evidence type="ECO:0000256" key="10">
    <source>
        <dbReference type="ARBA" id="ARBA00047493"/>
    </source>
</evidence>
<feature type="domain" description="Mur ligase C-terminal" evidence="12">
    <location>
        <begin position="292"/>
        <end position="412"/>
    </location>
</feature>
<dbReference type="InterPro" id="IPR013221">
    <property type="entry name" value="Mur_ligase_cen"/>
</dbReference>
<dbReference type="FunFam" id="3.40.1190.10:FF:000011">
    <property type="entry name" value="Folylpolyglutamate synthase/dihydrofolate synthase"/>
    <property type="match status" value="1"/>
</dbReference>
<dbReference type="NCBIfam" id="TIGR01499">
    <property type="entry name" value="folC"/>
    <property type="match status" value="1"/>
</dbReference>
<keyword evidence="8" id="KW-0460">Magnesium</keyword>
<reference evidence="14 15" key="1">
    <citation type="journal article" date="2017" name="Genome Announc.">
        <title>Draft Genome Sequence of a Sporulating and Motile Strain of Lachnotalea glycerini Isolated from Water in Quebec City, Canada.</title>
        <authorList>
            <person name="Maheux A.F."/>
            <person name="Boudreau D.K."/>
            <person name="Berube E."/>
            <person name="Boissinot M."/>
            <person name="Raymond F."/>
            <person name="Brodeur S."/>
            <person name="Corbeil J."/>
            <person name="Isabel S."/>
            <person name="Omar R.F."/>
            <person name="Bergeron M.G."/>
        </authorList>
    </citation>
    <scope>NUCLEOTIDE SEQUENCE [LARGE SCALE GENOMIC DNA]</scope>
    <source>
        <strain evidence="14 15">CCRI-19302</strain>
    </source>
</reference>
<evidence type="ECO:0000256" key="7">
    <source>
        <dbReference type="ARBA" id="ARBA00022840"/>
    </source>
</evidence>
<evidence type="ECO:0000256" key="1">
    <source>
        <dbReference type="ARBA" id="ARBA00001946"/>
    </source>
</evidence>
<dbReference type="PANTHER" id="PTHR11136:SF0">
    <property type="entry name" value="DIHYDROFOLATE SYNTHETASE-RELATED"/>
    <property type="match status" value="1"/>
</dbReference>
<dbReference type="OrthoDB" id="9809356at2"/>
<dbReference type="SUPFAM" id="SSF53244">
    <property type="entry name" value="MurD-like peptide ligases, peptide-binding domain"/>
    <property type="match status" value="1"/>
</dbReference>
<dbReference type="InterPro" id="IPR001645">
    <property type="entry name" value="Folylpolyglutamate_synth"/>
</dbReference>
<keyword evidence="6 11" id="KW-0547">Nucleotide-binding</keyword>
<dbReference type="InterPro" id="IPR036615">
    <property type="entry name" value="Mur_ligase_C_dom_sf"/>
</dbReference>
<evidence type="ECO:0000256" key="5">
    <source>
        <dbReference type="ARBA" id="ARBA00022723"/>
    </source>
</evidence>
<organism evidence="14 15">
    <name type="scientific">Lachnotalea glycerini</name>
    <dbReference type="NCBI Taxonomy" id="1763509"/>
    <lineage>
        <taxon>Bacteria</taxon>
        <taxon>Bacillati</taxon>
        <taxon>Bacillota</taxon>
        <taxon>Clostridia</taxon>
        <taxon>Lachnospirales</taxon>
        <taxon>Lachnospiraceae</taxon>
        <taxon>Lachnotalea</taxon>
    </lineage>
</organism>
<dbReference type="GO" id="GO:0004326">
    <property type="term" value="F:tetrahydrofolylpolyglutamate synthase activity"/>
    <property type="evidence" value="ECO:0007669"/>
    <property type="project" value="UniProtKB-EC"/>
</dbReference>
<evidence type="ECO:0000313" key="15">
    <source>
        <dbReference type="Proteomes" id="UP000216411"/>
    </source>
</evidence>
<dbReference type="PANTHER" id="PTHR11136">
    <property type="entry name" value="FOLYLPOLYGLUTAMATE SYNTHASE-RELATED"/>
    <property type="match status" value="1"/>
</dbReference>